<gene>
    <name evidence="2" type="ORF">HMPREF3200_00813</name>
</gene>
<sequence>MNNRAGIDEYGIFLIWAGIIVSLISFAISSKILSTISLLIVIYALFRVLSTNKYQRLMENRNFKEKFLDPIKSELKIKKKNKKDKTYKYIKCPNCKQELRIPKNKGKIKVKCPKCQHKFDARS</sequence>
<keyword evidence="1" id="KW-1133">Transmembrane helix</keyword>
<keyword evidence="1" id="KW-0812">Transmembrane</keyword>
<dbReference type="NCBIfam" id="TIGR02098">
    <property type="entry name" value="MJ0042_CXXC"/>
    <property type="match status" value="1"/>
</dbReference>
<feature type="transmembrane region" description="Helical" evidence="1">
    <location>
        <begin position="32"/>
        <end position="49"/>
    </location>
</feature>
<evidence type="ECO:0000256" key="1">
    <source>
        <dbReference type="SAM" id="Phobius"/>
    </source>
</evidence>
<keyword evidence="3" id="KW-1185">Reference proteome</keyword>
<dbReference type="STRING" id="33036.HMPREF3200_00813"/>
<dbReference type="CDD" id="cd20335">
    <property type="entry name" value="BRcat_RBR"/>
    <property type="match status" value="1"/>
</dbReference>
<keyword evidence="1" id="KW-0472">Membrane</keyword>
<dbReference type="OrthoDB" id="3174166at2"/>
<dbReference type="Proteomes" id="UP000070383">
    <property type="component" value="Unassembled WGS sequence"/>
</dbReference>
<evidence type="ECO:0000313" key="2">
    <source>
        <dbReference type="EMBL" id="KWZ78326.1"/>
    </source>
</evidence>
<protein>
    <submittedName>
        <fullName evidence="2">MJ0042 family finger-like domain protein</fullName>
    </submittedName>
</protein>
<reference evidence="3" key="1">
    <citation type="submission" date="2016-01" db="EMBL/GenBank/DDBJ databases">
        <authorList>
            <person name="Mitreva M."/>
            <person name="Pepin K.H."/>
            <person name="Mihindukulasuriya K.A."/>
            <person name="Fulton R."/>
            <person name="Fronick C."/>
            <person name="O'Laughlin M."/>
            <person name="Miner T."/>
            <person name="Herter B."/>
            <person name="Rosa B.A."/>
            <person name="Cordes M."/>
            <person name="Tomlinson C."/>
            <person name="Wollam A."/>
            <person name="Palsikar V.B."/>
            <person name="Mardis E.R."/>
            <person name="Wilson R.K."/>
        </authorList>
    </citation>
    <scope>NUCLEOTIDE SEQUENCE [LARGE SCALE GENOMIC DNA]</scope>
    <source>
        <strain evidence="3">MJR8151</strain>
    </source>
</reference>
<dbReference type="AlphaFoldDB" id="A0A133KFL2"/>
<dbReference type="RefSeq" id="WP_060929272.1">
    <property type="nucleotide sequence ID" value="NZ_KQ955270.1"/>
</dbReference>
<dbReference type="InterPro" id="IPR011723">
    <property type="entry name" value="Znf/thioredoxin_put"/>
</dbReference>
<dbReference type="EMBL" id="LRPM01000028">
    <property type="protein sequence ID" value="KWZ78326.1"/>
    <property type="molecule type" value="Genomic_DNA"/>
</dbReference>
<comment type="caution">
    <text evidence="2">The sequence shown here is derived from an EMBL/GenBank/DDBJ whole genome shotgun (WGS) entry which is preliminary data.</text>
</comment>
<feature type="transmembrane region" description="Helical" evidence="1">
    <location>
        <begin position="7"/>
        <end position="26"/>
    </location>
</feature>
<accession>A0A133KFL2</accession>
<name>A0A133KFL2_9FIRM</name>
<dbReference type="PATRIC" id="fig|33036.3.peg.807"/>
<dbReference type="Gene3D" id="2.20.28.160">
    <property type="match status" value="1"/>
</dbReference>
<evidence type="ECO:0000313" key="3">
    <source>
        <dbReference type="Proteomes" id="UP000070383"/>
    </source>
</evidence>
<organism evidence="2 3">
    <name type="scientific">Anaerococcus tetradius</name>
    <dbReference type="NCBI Taxonomy" id="33036"/>
    <lineage>
        <taxon>Bacteria</taxon>
        <taxon>Bacillati</taxon>
        <taxon>Bacillota</taxon>
        <taxon>Tissierellia</taxon>
        <taxon>Tissierellales</taxon>
        <taxon>Peptoniphilaceae</taxon>
        <taxon>Anaerococcus</taxon>
    </lineage>
</organism>
<proteinExistence type="predicted"/>